<name>A0A399T2E0_9BACT</name>
<reference evidence="1 2" key="1">
    <citation type="submission" date="2018-08" db="EMBL/GenBank/DDBJ databases">
        <title>Pallidiluteibacterium maritimus gen. nov., sp. nov., isolated from coastal sediment.</title>
        <authorList>
            <person name="Zhou L.Y."/>
        </authorList>
    </citation>
    <scope>NUCLEOTIDE SEQUENCE [LARGE SCALE GENOMIC DNA]</scope>
    <source>
        <strain evidence="1 2">XSD2</strain>
    </source>
</reference>
<dbReference type="EMBL" id="QWGR01000001">
    <property type="protein sequence ID" value="RIJ50486.1"/>
    <property type="molecule type" value="Genomic_DNA"/>
</dbReference>
<sequence length="63" mass="7273">MKNVSNFYSAKMEQTDSGTFNILFYLIVEDHSAKAFYRKLSIAAMNQENHPCSKYHGGRRRAV</sequence>
<accession>A0A399T2E0</accession>
<protein>
    <submittedName>
        <fullName evidence="1">Uncharacterized protein</fullName>
    </submittedName>
</protein>
<comment type="caution">
    <text evidence="1">The sequence shown here is derived from an EMBL/GenBank/DDBJ whole genome shotgun (WGS) entry which is preliminary data.</text>
</comment>
<evidence type="ECO:0000313" key="1">
    <source>
        <dbReference type="EMBL" id="RIJ50486.1"/>
    </source>
</evidence>
<proteinExistence type="predicted"/>
<keyword evidence="2" id="KW-1185">Reference proteome</keyword>
<evidence type="ECO:0000313" key="2">
    <source>
        <dbReference type="Proteomes" id="UP000265926"/>
    </source>
</evidence>
<dbReference type="AlphaFoldDB" id="A0A399T2E0"/>
<organism evidence="1 2">
    <name type="scientific">Maribellus luteus</name>
    <dbReference type="NCBI Taxonomy" id="2305463"/>
    <lineage>
        <taxon>Bacteria</taxon>
        <taxon>Pseudomonadati</taxon>
        <taxon>Bacteroidota</taxon>
        <taxon>Bacteroidia</taxon>
        <taxon>Marinilabiliales</taxon>
        <taxon>Prolixibacteraceae</taxon>
        <taxon>Maribellus</taxon>
    </lineage>
</organism>
<dbReference type="Proteomes" id="UP000265926">
    <property type="component" value="Unassembled WGS sequence"/>
</dbReference>
<gene>
    <name evidence="1" type="ORF">D1614_00695</name>
</gene>